<reference evidence="5" key="1">
    <citation type="journal article" date="2019" name="Int. J. Syst. Evol. Microbiol.">
        <title>The Global Catalogue of Microorganisms (GCM) 10K type strain sequencing project: providing services to taxonomists for standard genome sequencing and annotation.</title>
        <authorList>
            <consortium name="The Broad Institute Genomics Platform"/>
            <consortium name="The Broad Institute Genome Sequencing Center for Infectious Disease"/>
            <person name="Wu L."/>
            <person name="Ma J."/>
        </authorList>
    </citation>
    <scope>NUCLEOTIDE SEQUENCE [LARGE SCALE GENOMIC DNA]</scope>
    <source>
        <strain evidence="5">JCM 7356</strain>
    </source>
</reference>
<name>A0ABP5R4I7_9ACTN</name>
<comment type="caution">
    <text evidence="4">The sequence shown here is derived from an EMBL/GenBank/DDBJ whole genome shotgun (WGS) entry which is preliminary data.</text>
</comment>
<sequence length="394" mass="42835">MSRPAHIAMVNIPAHGHVYPSLEVIRELVARGHRVSYLNDPSFAEQIESTGARLVPYDTTLPFLKGAVDPETSANVHGLILEDAKTMLPRLREAFQDDRPDLVLYDFMAYAGRVLADGWGVPAMAISPSMVAWDGFEQEMADRFQMARDALATEGYQERFAQWLLENGLESPDPFAYMLRPDRAIAVIPRVLQPKIDLVDPEVFSFVGPCLGPREHQGGWTRPEGAEKVLLISLGSAFTHQPGFYRECLKAFGDLPGWHVVLQVGKTTDLAELGDIPANVEVHRWVPQFAVLQEADAFVTHAGMGGCSEGLYCGLPMVAVPQAADQFANADRLVELGVGRRLDTADATAEALRSAVLELNGDPVVAARLAEISRDVRAGGSSAKAADVIEAALV</sequence>
<dbReference type="InterPro" id="IPR035595">
    <property type="entry name" value="UDP_glycos_trans_CS"/>
</dbReference>
<dbReference type="CDD" id="cd03784">
    <property type="entry name" value="GT1_Gtf-like"/>
    <property type="match status" value="1"/>
</dbReference>
<dbReference type="Pfam" id="PF06722">
    <property type="entry name" value="EryCIII-like_C"/>
    <property type="match status" value="1"/>
</dbReference>
<evidence type="ECO:0000313" key="4">
    <source>
        <dbReference type="EMBL" id="GAA2251114.1"/>
    </source>
</evidence>
<evidence type="ECO:0000256" key="1">
    <source>
        <dbReference type="ARBA" id="ARBA00009995"/>
    </source>
</evidence>
<dbReference type="InterPro" id="IPR010610">
    <property type="entry name" value="EryCIII-like_C"/>
</dbReference>
<keyword evidence="2" id="KW-0808">Transferase</keyword>
<keyword evidence="5" id="KW-1185">Reference proteome</keyword>
<dbReference type="Gene3D" id="3.40.50.2000">
    <property type="entry name" value="Glycogen Phosphorylase B"/>
    <property type="match status" value="2"/>
</dbReference>
<dbReference type="PANTHER" id="PTHR48050">
    <property type="entry name" value="STEROL 3-BETA-GLUCOSYLTRANSFERASE"/>
    <property type="match status" value="1"/>
</dbReference>
<accession>A0ABP5R4I7</accession>
<dbReference type="PANTHER" id="PTHR48050:SF13">
    <property type="entry name" value="STEROL 3-BETA-GLUCOSYLTRANSFERASE UGT80A2"/>
    <property type="match status" value="1"/>
</dbReference>
<organism evidence="4 5">
    <name type="scientific">Kitasatospora cystarginea</name>
    <dbReference type="NCBI Taxonomy" id="58350"/>
    <lineage>
        <taxon>Bacteria</taxon>
        <taxon>Bacillati</taxon>
        <taxon>Actinomycetota</taxon>
        <taxon>Actinomycetes</taxon>
        <taxon>Kitasatosporales</taxon>
        <taxon>Streptomycetaceae</taxon>
        <taxon>Kitasatospora</taxon>
    </lineage>
</organism>
<gene>
    <name evidence="4" type="ORF">GCM10010430_37610</name>
</gene>
<proteinExistence type="inferred from homology"/>
<dbReference type="EMBL" id="BAAATR010000015">
    <property type="protein sequence ID" value="GAA2251114.1"/>
    <property type="molecule type" value="Genomic_DNA"/>
</dbReference>
<dbReference type="Proteomes" id="UP001500305">
    <property type="component" value="Unassembled WGS sequence"/>
</dbReference>
<evidence type="ECO:0000313" key="5">
    <source>
        <dbReference type="Proteomes" id="UP001500305"/>
    </source>
</evidence>
<feature type="domain" description="Erythromycin biosynthesis protein CIII-like C-terminal" evidence="3">
    <location>
        <begin position="268"/>
        <end position="379"/>
    </location>
</feature>
<dbReference type="PROSITE" id="PS00375">
    <property type="entry name" value="UDPGT"/>
    <property type="match status" value="1"/>
</dbReference>
<evidence type="ECO:0000256" key="2">
    <source>
        <dbReference type="ARBA" id="ARBA00022679"/>
    </source>
</evidence>
<dbReference type="NCBIfam" id="TIGR01426">
    <property type="entry name" value="MGT"/>
    <property type="match status" value="1"/>
</dbReference>
<protein>
    <submittedName>
        <fullName evidence="4">Glycosyltransferase</fullName>
    </submittedName>
</protein>
<evidence type="ECO:0000259" key="3">
    <source>
        <dbReference type="Pfam" id="PF06722"/>
    </source>
</evidence>
<dbReference type="InterPro" id="IPR050426">
    <property type="entry name" value="Glycosyltransferase_28"/>
</dbReference>
<dbReference type="InterPro" id="IPR006326">
    <property type="entry name" value="UDPGT_MGT-like"/>
</dbReference>
<comment type="similarity">
    <text evidence="1">Belongs to the UDP-glycosyltransferase family.</text>
</comment>
<dbReference type="InterPro" id="IPR002213">
    <property type="entry name" value="UDP_glucos_trans"/>
</dbReference>
<dbReference type="SUPFAM" id="SSF53756">
    <property type="entry name" value="UDP-Glycosyltransferase/glycogen phosphorylase"/>
    <property type="match status" value="1"/>
</dbReference>